<dbReference type="RefSeq" id="WP_283174930.1">
    <property type="nucleotide sequence ID" value="NZ_JAPNOA010000056.1"/>
</dbReference>
<keyword evidence="7" id="KW-1185">Reference proteome</keyword>
<evidence type="ECO:0000313" key="6">
    <source>
        <dbReference type="EMBL" id="MCY0966732.1"/>
    </source>
</evidence>
<dbReference type="InterPro" id="IPR027417">
    <property type="entry name" value="P-loop_NTPase"/>
</dbReference>
<evidence type="ECO:0000259" key="5">
    <source>
        <dbReference type="PROSITE" id="PS50893"/>
    </source>
</evidence>
<dbReference type="Gene3D" id="3.40.50.300">
    <property type="entry name" value="P-loop containing nucleotide triphosphate hydrolases"/>
    <property type="match status" value="1"/>
</dbReference>
<evidence type="ECO:0000256" key="3">
    <source>
        <dbReference type="ARBA" id="ARBA00022741"/>
    </source>
</evidence>
<gene>
    <name evidence="6" type="ORF">OUO13_16235</name>
</gene>
<dbReference type="AlphaFoldDB" id="A0A9X3EFR9"/>
<organism evidence="6 7">
    <name type="scientific">Parathalassolituus penaei</name>
    <dbReference type="NCBI Taxonomy" id="2997323"/>
    <lineage>
        <taxon>Bacteria</taxon>
        <taxon>Pseudomonadati</taxon>
        <taxon>Pseudomonadota</taxon>
        <taxon>Gammaproteobacteria</taxon>
        <taxon>Oceanospirillales</taxon>
        <taxon>Oceanospirillaceae</taxon>
        <taxon>Parathalassolituus</taxon>
    </lineage>
</organism>
<proteinExistence type="inferred from homology"/>
<comment type="similarity">
    <text evidence="1">Belongs to the ABC transporter superfamily.</text>
</comment>
<reference evidence="6" key="1">
    <citation type="submission" date="2022-11" db="EMBL/GenBank/DDBJ databases">
        <title>Parathalassolutuus dongxingensis gen. nov., sp. nov., a novel member of family Oceanospirillaceae isolated from a coastal shrimp pond in Guangxi, China.</title>
        <authorList>
            <person name="Chen H."/>
        </authorList>
    </citation>
    <scope>NUCLEOTIDE SEQUENCE</scope>
    <source>
        <strain evidence="6">G-43</strain>
    </source>
</reference>
<dbReference type="FunFam" id="3.40.50.300:FF:000134">
    <property type="entry name" value="Iron-enterobactin ABC transporter ATP-binding protein"/>
    <property type="match status" value="1"/>
</dbReference>
<keyword evidence="2" id="KW-0813">Transport</keyword>
<dbReference type="SMART" id="SM00382">
    <property type="entry name" value="AAA"/>
    <property type="match status" value="1"/>
</dbReference>
<dbReference type="InterPro" id="IPR003593">
    <property type="entry name" value="AAA+_ATPase"/>
</dbReference>
<feature type="domain" description="ABC transporter" evidence="5">
    <location>
        <begin position="11"/>
        <end position="246"/>
    </location>
</feature>
<dbReference type="InterPro" id="IPR017871">
    <property type="entry name" value="ABC_transporter-like_CS"/>
</dbReference>
<evidence type="ECO:0000256" key="1">
    <source>
        <dbReference type="ARBA" id="ARBA00005417"/>
    </source>
</evidence>
<dbReference type="PROSITE" id="PS50893">
    <property type="entry name" value="ABC_TRANSPORTER_2"/>
    <property type="match status" value="1"/>
</dbReference>
<evidence type="ECO:0000256" key="2">
    <source>
        <dbReference type="ARBA" id="ARBA00022448"/>
    </source>
</evidence>
<protein>
    <submittedName>
        <fullName evidence="6">ABC transporter ATP-binding protein</fullName>
    </submittedName>
</protein>
<sequence length="284" mass="30789">MSLLSGSEPGLNAEGVSFSVDGRAILQAVSLQLPAGQVLGLLGPNGAGKTTLLRALTGQLPCEGRVAWMGRPLATMPLAERARQIAIVNQLNDPVLALSLRQVVQMGLLPHLSLLGRRSPDDLQRVEQALARVGLSDRADQRFVSLSGGEQQRALIARALVQQARLIVLDEPVNHLDVYYQHDVLTLLRTLAHETGLTVVMSLHDLNLASMYCDRLALLHEGHLRAFGSAREVLVPELLQRVFRLPCVVRAYDGLMRVDFCPSSVGVSQILIQPSVISADGQVK</sequence>
<dbReference type="SUPFAM" id="SSF52540">
    <property type="entry name" value="P-loop containing nucleoside triphosphate hydrolases"/>
    <property type="match status" value="1"/>
</dbReference>
<dbReference type="Proteomes" id="UP001150830">
    <property type="component" value="Unassembled WGS sequence"/>
</dbReference>
<dbReference type="PROSITE" id="PS00211">
    <property type="entry name" value="ABC_TRANSPORTER_1"/>
    <property type="match status" value="1"/>
</dbReference>
<dbReference type="GO" id="GO:0016887">
    <property type="term" value="F:ATP hydrolysis activity"/>
    <property type="evidence" value="ECO:0007669"/>
    <property type="project" value="InterPro"/>
</dbReference>
<dbReference type="CDD" id="cd03214">
    <property type="entry name" value="ABC_Iron-Siderophores_B12_Hemin"/>
    <property type="match status" value="1"/>
</dbReference>
<comment type="caution">
    <text evidence="6">The sequence shown here is derived from an EMBL/GenBank/DDBJ whole genome shotgun (WGS) entry which is preliminary data.</text>
</comment>
<keyword evidence="3" id="KW-0547">Nucleotide-binding</keyword>
<dbReference type="PANTHER" id="PTHR42794:SF2">
    <property type="entry name" value="ABC TRANSPORTER ATP-BINDING PROTEIN"/>
    <property type="match status" value="1"/>
</dbReference>
<dbReference type="Pfam" id="PF00005">
    <property type="entry name" value="ABC_tran"/>
    <property type="match status" value="1"/>
</dbReference>
<dbReference type="GO" id="GO:0005524">
    <property type="term" value="F:ATP binding"/>
    <property type="evidence" value="ECO:0007669"/>
    <property type="project" value="UniProtKB-KW"/>
</dbReference>
<keyword evidence="4 6" id="KW-0067">ATP-binding</keyword>
<name>A0A9X3EFR9_9GAMM</name>
<dbReference type="EMBL" id="JAPNOA010000056">
    <property type="protein sequence ID" value="MCY0966732.1"/>
    <property type="molecule type" value="Genomic_DNA"/>
</dbReference>
<dbReference type="InterPro" id="IPR003439">
    <property type="entry name" value="ABC_transporter-like_ATP-bd"/>
</dbReference>
<evidence type="ECO:0000313" key="7">
    <source>
        <dbReference type="Proteomes" id="UP001150830"/>
    </source>
</evidence>
<accession>A0A9X3EFR9</accession>
<evidence type="ECO:0000256" key="4">
    <source>
        <dbReference type="ARBA" id="ARBA00022840"/>
    </source>
</evidence>
<dbReference type="PANTHER" id="PTHR42794">
    <property type="entry name" value="HEMIN IMPORT ATP-BINDING PROTEIN HMUV"/>
    <property type="match status" value="1"/>
</dbReference>